<dbReference type="SMART" id="SM00861">
    <property type="entry name" value="Transket_pyr"/>
    <property type="match status" value="1"/>
</dbReference>
<evidence type="ECO:0000313" key="6">
    <source>
        <dbReference type="Proteomes" id="UP000824169"/>
    </source>
</evidence>
<dbReference type="InterPro" id="IPR051157">
    <property type="entry name" value="PDH/Transketolase"/>
</dbReference>
<comment type="cofactor">
    <cofactor evidence="1">
        <name>thiamine diphosphate</name>
        <dbReference type="ChEBI" id="CHEBI:58937"/>
    </cofactor>
</comment>
<proteinExistence type="inferred from homology"/>
<evidence type="ECO:0000313" key="5">
    <source>
        <dbReference type="EMBL" id="HIV24957.1"/>
    </source>
</evidence>
<dbReference type="Pfam" id="PF02779">
    <property type="entry name" value="Transket_pyr"/>
    <property type="match status" value="1"/>
</dbReference>
<protein>
    <submittedName>
        <fullName evidence="5">Transketolase family protein</fullName>
    </submittedName>
</protein>
<evidence type="ECO:0000256" key="1">
    <source>
        <dbReference type="ARBA" id="ARBA00001964"/>
    </source>
</evidence>
<dbReference type="Proteomes" id="UP000824169">
    <property type="component" value="Unassembled WGS sequence"/>
</dbReference>
<dbReference type="Gene3D" id="3.40.50.920">
    <property type="match status" value="1"/>
</dbReference>
<reference evidence="5" key="2">
    <citation type="journal article" date="2021" name="PeerJ">
        <title>Extensive microbial diversity within the chicken gut microbiome revealed by metagenomics and culture.</title>
        <authorList>
            <person name="Gilroy R."/>
            <person name="Ravi A."/>
            <person name="Getino M."/>
            <person name="Pursley I."/>
            <person name="Horton D.L."/>
            <person name="Alikhan N.F."/>
            <person name="Baker D."/>
            <person name="Gharbi K."/>
            <person name="Hall N."/>
            <person name="Watson M."/>
            <person name="Adriaenssens E.M."/>
            <person name="Foster-Nyarko E."/>
            <person name="Jarju S."/>
            <person name="Secka A."/>
            <person name="Antonio M."/>
            <person name="Oren A."/>
            <person name="Chaudhuri R.R."/>
            <person name="La Ragione R."/>
            <person name="Hildebrand F."/>
            <person name="Pallen M.J."/>
        </authorList>
    </citation>
    <scope>NUCLEOTIDE SEQUENCE</scope>
    <source>
        <strain evidence="5">CHK188-20938</strain>
    </source>
</reference>
<dbReference type="SUPFAM" id="SSF52518">
    <property type="entry name" value="Thiamin diphosphate-binding fold (THDP-binding)"/>
    <property type="match status" value="1"/>
</dbReference>
<dbReference type="PANTHER" id="PTHR43825">
    <property type="entry name" value="PYRUVATE DEHYDROGENASE E1 COMPONENT"/>
    <property type="match status" value="1"/>
</dbReference>
<comment type="caution">
    <text evidence="5">The sequence shown here is derived from an EMBL/GenBank/DDBJ whole genome shotgun (WGS) entry which is preliminary data.</text>
</comment>
<organism evidence="5 6">
    <name type="scientific">Candidatus Scatomonas pullistercoris</name>
    <dbReference type="NCBI Taxonomy" id="2840920"/>
    <lineage>
        <taxon>Bacteria</taxon>
        <taxon>Bacillati</taxon>
        <taxon>Bacillota</taxon>
        <taxon>Clostridia</taxon>
        <taxon>Lachnospirales</taxon>
        <taxon>Lachnospiraceae</taxon>
        <taxon>Lachnospiraceae incertae sedis</taxon>
        <taxon>Candidatus Scatomonas</taxon>
    </lineage>
</organism>
<gene>
    <name evidence="5" type="ORF">IAB71_04090</name>
</gene>
<dbReference type="InterPro" id="IPR029061">
    <property type="entry name" value="THDP-binding"/>
</dbReference>
<name>A0A9D1TAS0_9FIRM</name>
<dbReference type="PANTHER" id="PTHR43825:SF1">
    <property type="entry name" value="TRANSKETOLASE-LIKE PYRIMIDINE-BINDING DOMAIN-CONTAINING PROTEIN"/>
    <property type="match status" value="1"/>
</dbReference>
<keyword evidence="3" id="KW-0786">Thiamine pyrophosphate</keyword>
<evidence type="ECO:0000256" key="2">
    <source>
        <dbReference type="ARBA" id="ARBA00007131"/>
    </source>
</evidence>
<evidence type="ECO:0000259" key="4">
    <source>
        <dbReference type="SMART" id="SM00861"/>
    </source>
</evidence>
<dbReference type="SUPFAM" id="SSF52922">
    <property type="entry name" value="TK C-terminal domain-like"/>
    <property type="match status" value="1"/>
</dbReference>
<dbReference type="EMBL" id="DVOO01000011">
    <property type="protein sequence ID" value="HIV24957.1"/>
    <property type="molecule type" value="Genomic_DNA"/>
</dbReference>
<dbReference type="CDD" id="cd07033">
    <property type="entry name" value="TPP_PYR_DXS_TK_like"/>
    <property type="match status" value="1"/>
</dbReference>
<accession>A0A9D1TAS0</accession>
<dbReference type="InterPro" id="IPR033248">
    <property type="entry name" value="Transketolase_C"/>
</dbReference>
<dbReference type="InterPro" id="IPR009014">
    <property type="entry name" value="Transketo_C/PFOR_II"/>
</dbReference>
<dbReference type="FunFam" id="3.40.50.970:FF:000129">
    <property type="entry name" value="Transketolase"/>
    <property type="match status" value="1"/>
</dbReference>
<dbReference type="Gene3D" id="3.40.50.970">
    <property type="match status" value="1"/>
</dbReference>
<dbReference type="InterPro" id="IPR005475">
    <property type="entry name" value="Transketolase-like_Pyr-bd"/>
</dbReference>
<dbReference type="AlphaFoldDB" id="A0A9D1TAS0"/>
<comment type="similarity">
    <text evidence="2">Belongs to the transketolase family.</text>
</comment>
<feature type="domain" description="Transketolase-like pyrimidine-binding" evidence="4">
    <location>
        <begin position="7"/>
        <end position="172"/>
    </location>
</feature>
<reference evidence="5" key="1">
    <citation type="submission" date="2020-10" db="EMBL/GenBank/DDBJ databases">
        <authorList>
            <person name="Gilroy R."/>
        </authorList>
    </citation>
    <scope>NUCLEOTIDE SEQUENCE</scope>
    <source>
        <strain evidence="5">CHK188-20938</strain>
    </source>
</reference>
<evidence type="ECO:0000256" key="3">
    <source>
        <dbReference type="ARBA" id="ARBA00023052"/>
    </source>
</evidence>
<sequence>MSEVKKIATRDSYGNALVELGKEHDDLVVLDADLAAATKTGTFKKAFPERHIDCGIAECNMMGIAAGIAAAGKVPFASSFAMFAAGRAFEQVRNSIGYPHLNVKIGATHAGISVGEDGATHQCNEDIALMRTIPGMVVINPSDDVEAKAAVKAAYEHQGPVYLRFGRLAAPVINDRPDYKFELGRGIVLREGKDLTIVATGLMVSESLAAAEMLAAEGIDAKVINIHTIKPLDEELIVAAARETGKVVTVEEHSVIGGLGSAVCDALCAKHPVPVLKIGVQDVYGESGPAVQLLEKYGLDAKGIFQSIKNWY</sequence>
<dbReference type="Pfam" id="PF02780">
    <property type="entry name" value="Transketolase_C"/>
    <property type="match status" value="1"/>
</dbReference>